<dbReference type="EMBL" id="AFWV01000017">
    <property type="protein sequence ID" value="EGV16452.1"/>
    <property type="molecule type" value="Genomic_DNA"/>
</dbReference>
<sequence length="186" mass="21733">MDYFQGVVIEYLRAKRSIFVNPQYLISLDEGKLKKGRHWYCDSVAVDLKEKSIYLCEITYSSNAYALISRLADWRSCWQEVADSIRRDSSVPSEWAVRPWIFIPRKYEEDFRSKFGRFSTPSDSAVQMPYPLITHLESTLPWEYLITWDRKIDHFAVEKNALTVAEPEKVPVNVTDLVDATVGRRV</sequence>
<evidence type="ECO:0000313" key="2">
    <source>
        <dbReference type="Proteomes" id="UP000005459"/>
    </source>
</evidence>
<dbReference type="RefSeq" id="WP_007195093.1">
    <property type="nucleotide sequence ID" value="NZ_AFWV01000017.1"/>
</dbReference>
<dbReference type="OrthoDB" id="5997254at2"/>
<evidence type="ECO:0000313" key="1">
    <source>
        <dbReference type="EMBL" id="EGV16452.1"/>
    </source>
</evidence>
<proteinExistence type="predicted"/>
<reference evidence="1 2" key="1">
    <citation type="submission" date="2011-06" db="EMBL/GenBank/DDBJ databases">
        <title>The draft genome of Thiocapsa marina 5811.</title>
        <authorList>
            <consortium name="US DOE Joint Genome Institute (JGI-PGF)"/>
            <person name="Lucas S."/>
            <person name="Han J."/>
            <person name="Cheng J.-F."/>
            <person name="Goodwin L."/>
            <person name="Pitluck S."/>
            <person name="Peters L."/>
            <person name="Land M.L."/>
            <person name="Hauser L."/>
            <person name="Vogl K."/>
            <person name="Liu Z."/>
            <person name="Imhoff J."/>
            <person name="Thiel V."/>
            <person name="Frigaard N.-U."/>
            <person name="Bryant D."/>
            <person name="Woyke T.J."/>
        </authorList>
    </citation>
    <scope>NUCLEOTIDE SEQUENCE [LARGE SCALE GENOMIC DNA]</scope>
    <source>
        <strain evidence="1 2">5811</strain>
    </source>
</reference>
<dbReference type="eggNOG" id="ENOG50341MT">
    <property type="taxonomic scope" value="Bacteria"/>
</dbReference>
<gene>
    <name evidence="1" type="ORF">ThimaDRAFT_4221</name>
</gene>
<protein>
    <submittedName>
        <fullName evidence="1">Uncharacterized protein</fullName>
    </submittedName>
</protein>
<accession>F9UH48</accession>
<keyword evidence="2" id="KW-1185">Reference proteome</keyword>
<dbReference type="AlphaFoldDB" id="F9UH48"/>
<name>F9UH48_9GAMM</name>
<dbReference type="Proteomes" id="UP000005459">
    <property type="component" value="Unassembled WGS sequence"/>
</dbReference>
<organism evidence="1 2">
    <name type="scientific">Thiocapsa marina 5811</name>
    <dbReference type="NCBI Taxonomy" id="768671"/>
    <lineage>
        <taxon>Bacteria</taxon>
        <taxon>Pseudomonadati</taxon>
        <taxon>Pseudomonadota</taxon>
        <taxon>Gammaproteobacteria</taxon>
        <taxon>Chromatiales</taxon>
        <taxon>Chromatiaceae</taxon>
        <taxon>Thiocapsa</taxon>
    </lineage>
</organism>